<reference evidence="1" key="1">
    <citation type="submission" date="2023-10" db="EMBL/GenBank/DDBJ databases">
        <authorList>
            <person name="Ciuffo M."/>
            <person name="Accotto G.P."/>
            <person name="Pierro R."/>
            <person name="Mussano P."/>
            <person name="Marra M."/>
        </authorList>
    </citation>
    <scope>NUCLEOTIDE SEQUENCE</scope>
    <source>
        <strain evidence="1">PLAVIT-Rn79</strain>
    </source>
</reference>
<sequence length="430" mass="48160">MSGKYTVEQVLAIVRKSTWDIEDKKILKSLSLINDDEIGNKEKTKQLRAVEEKTPFAVVYLDEEGKLKFLESSTTKPTETVSHVADIVFSPEALHKIIDGKKFSLDQEKIRLTLENYVKTIPKSAETYKEGEIQIKTFEGIELSVSSLLSAGTKVLDAILYLSYLDSAEHQFIFTVHNSKPSHLSSKTISENIDFGNKAVKAAFCLVYNQGGLPKKSSDSRTLSKFIRETVFNNAKMETKDLCVHLSSADPSLFPASVFLKISLDNVPTEVSSRCKMSIAGNRAIRYAIFAQKFPKEMISAPTDTTKMLEYVKKNEKLDKAKAIVNTLCTLGSNFDAQKRMHPLSPERPSRKNFTLQMTCAIVYALSTEGREMMRKLIDDQKIEAFKRDDSIYGKENSLGVIHFPVLSNPEADFSELSMEAVKAAYGLTT</sequence>
<accession>A0AA96Y246</accession>
<keyword evidence="1" id="KW-0167">Capsid protein</keyword>
<name>A0AA96Y246_9VIRU</name>
<dbReference type="InterPro" id="IPR021310">
    <property type="entry name" value="Nucleocap_ssRNA"/>
</dbReference>
<evidence type="ECO:0000313" key="1">
    <source>
        <dbReference type="EMBL" id="WOA02075.1"/>
    </source>
</evidence>
<dbReference type="EMBL" id="OR667256">
    <property type="protein sequence ID" value="WOA02075.1"/>
    <property type="molecule type" value="Genomic_RNA"/>
</dbReference>
<dbReference type="Pfam" id="PF11128">
    <property type="entry name" value="Nucleocap_ssRNA"/>
    <property type="match status" value="1"/>
</dbReference>
<keyword evidence="1" id="KW-0946">Virion</keyword>
<protein>
    <submittedName>
        <fullName evidence="1">Coat protein</fullName>
    </submittedName>
</protein>
<proteinExistence type="predicted"/>
<organism evidence="1">
    <name type="scientific">Ophiovirus ranunculi</name>
    <dbReference type="NCBI Taxonomy" id="2170049"/>
    <lineage>
        <taxon>Viruses</taxon>
        <taxon>Riboviria</taxon>
        <taxon>Orthornavirae</taxon>
        <taxon>Negarnaviricota</taxon>
        <taxon>Haploviricotina</taxon>
        <taxon>Milneviricetes</taxon>
        <taxon>Naedrevirales</taxon>
        <taxon>Aspiviridae</taxon>
        <taxon>Ophiovirus</taxon>
    </lineage>
</organism>
<dbReference type="GO" id="GO:0019028">
    <property type="term" value="C:viral capsid"/>
    <property type="evidence" value="ECO:0007669"/>
    <property type="project" value="UniProtKB-KW"/>
</dbReference>